<keyword evidence="8 11" id="KW-0472">Membrane</keyword>
<dbReference type="PANTHER" id="PTHR12743:SF0">
    <property type="entry name" value="HOLOCYTOCHROME C-TYPE SYNTHASE"/>
    <property type="match status" value="1"/>
</dbReference>
<dbReference type="CTD" id="42590"/>
<dbReference type="InParanoid" id="A0A6P6Y3N9"/>
<evidence type="ECO:0000256" key="3">
    <source>
        <dbReference type="ARBA" id="ARBA00022617"/>
    </source>
</evidence>
<evidence type="ECO:0000256" key="6">
    <source>
        <dbReference type="ARBA" id="ARBA00023004"/>
    </source>
</evidence>
<gene>
    <name evidence="13" type="primary">LOC113794199</name>
</gene>
<accession>A0A6P6Y3N9</accession>
<comment type="catalytic activity">
    <reaction evidence="10">
        <text>holo-[cytochrome c] = apo-[cytochrome c] + heme b</text>
        <dbReference type="Rhea" id="RHEA:22648"/>
        <dbReference type="Rhea" id="RHEA-COMP:10725"/>
        <dbReference type="Rhea" id="RHEA-COMP:10726"/>
        <dbReference type="ChEBI" id="CHEBI:29950"/>
        <dbReference type="ChEBI" id="CHEBI:60344"/>
        <dbReference type="ChEBI" id="CHEBI:83739"/>
        <dbReference type="EC" id="4.4.1.17"/>
    </reaction>
    <physiologicalReaction direction="right-to-left" evidence="10">
        <dbReference type="Rhea" id="RHEA:22650"/>
    </physiologicalReaction>
</comment>
<keyword evidence="6 11" id="KW-0408">Iron</keyword>
<dbReference type="OrthoDB" id="4243at2759"/>
<dbReference type="Proteomes" id="UP000515146">
    <property type="component" value="Unplaced"/>
</dbReference>
<comment type="subcellular location">
    <subcellularLocation>
        <location evidence="1 11">Mitochondrion inner membrane</location>
    </subcellularLocation>
</comment>
<dbReference type="Pfam" id="PF01265">
    <property type="entry name" value="Cyto_heme_lyase"/>
    <property type="match status" value="1"/>
</dbReference>
<comment type="similarity">
    <text evidence="2 11">Belongs to the cytochrome c-type heme lyase family.</text>
</comment>
<evidence type="ECO:0000256" key="11">
    <source>
        <dbReference type="RuleBase" id="RU363130"/>
    </source>
</evidence>
<dbReference type="KEGG" id="dpte:113794199"/>
<reference evidence="13" key="1">
    <citation type="submission" date="2025-08" db="UniProtKB">
        <authorList>
            <consortium name="RefSeq"/>
        </authorList>
    </citation>
    <scope>IDENTIFICATION</scope>
    <source>
        <strain evidence="13">Airmid</strain>
    </source>
</reference>
<evidence type="ECO:0000256" key="7">
    <source>
        <dbReference type="ARBA" id="ARBA00023128"/>
    </source>
</evidence>
<dbReference type="RefSeq" id="XP_027200102.1">
    <property type="nucleotide sequence ID" value="XM_027344301.1"/>
</dbReference>
<dbReference type="InterPro" id="IPR000511">
    <property type="entry name" value="Holocyt_c/c1_synthase"/>
</dbReference>
<sequence length="283" mass="32862">MGSNSSKEVSGPLGTVTINDKKENVPIKSTPPSGCPMHSAESNQPQSTIVSECPINPDNRMPMEANQQPSEGQPFDLSKNRQKSTIPKFNPPNENEKYWVYPSEQMFWNAMLRKGWKWQEAVEGKDKTINNENFTSKDMSDIIKIHNFNNEMAWREVLKWEMSFHLKECPCGPTLKRFGGRAQDYSPRARIRSWMGYELPFDRHDWIVDRCGKEVRYVIDYYDGGFLEETGNFALLDVRPALDSFEALWDRMKATYWRWTHEYFNYGNKETSSSAQQAAKQSE</sequence>
<dbReference type="GeneID" id="113794199"/>
<evidence type="ECO:0000256" key="2">
    <source>
        <dbReference type="ARBA" id="ARBA00007255"/>
    </source>
</evidence>
<dbReference type="OMA" id="QCPIPHE"/>
<dbReference type="AlphaFoldDB" id="A0A6P6Y3N9"/>
<keyword evidence="5 11" id="KW-0999">Mitochondrion inner membrane</keyword>
<keyword evidence="4 11" id="KW-0479">Metal-binding</keyword>
<dbReference type="PANTHER" id="PTHR12743">
    <property type="entry name" value="CYTOCHROME C1 HEME LYASE"/>
    <property type="match status" value="1"/>
</dbReference>
<evidence type="ECO:0000313" key="13">
    <source>
        <dbReference type="RefSeq" id="XP_027200102.1"/>
    </source>
</evidence>
<keyword evidence="12" id="KW-1185">Reference proteome</keyword>
<proteinExistence type="inferred from homology"/>
<evidence type="ECO:0000313" key="12">
    <source>
        <dbReference type="Proteomes" id="UP000515146"/>
    </source>
</evidence>
<evidence type="ECO:0000256" key="5">
    <source>
        <dbReference type="ARBA" id="ARBA00022792"/>
    </source>
</evidence>
<evidence type="ECO:0000256" key="1">
    <source>
        <dbReference type="ARBA" id="ARBA00004273"/>
    </source>
</evidence>
<name>A0A6P6Y3N9_DERPT</name>
<dbReference type="EC" id="4.4.1.17" evidence="11"/>
<dbReference type="GO" id="GO:0004408">
    <property type="term" value="F:holocytochrome-c synthase activity"/>
    <property type="evidence" value="ECO:0007669"/>
    <property type="project" value="UniProtKB-EC"/>
</dbReference>
<protein>
    <recommendedName>
        <fullName evidence="11">Holocytochrome c-type synthase</fullName>
        <ecNumber evidence="11">4.4.1.17</ecNumber>
    </recommendedName>
</protein>
<evidence type="ECO:0000256" key="9">
    <source>
        <dbReference type="ARBA" id="ARBA00023239"/>
    </source>
</evidence>
<dbReference type="GO" id="GO:0046872">
    <property type="term" value="F:metal ion binding"/>
    <property type="evidence" value="ECO:0007669"/>
    <property type="project" value="UniProtKB-KW"/>
</dbReference>
<evidence type="ECO:0000256" key="10">
    <source>
        <dbReference type="ARBA" id="ARBA00023944"/>
    </source>
</evidence>
<dbReference type="PROSITE" id="PS00821">
    <property type="entry name" value="CYTO_HEME_LYASE_1"/>
    <property type="match status" value="1"/>
</dbReference>
<keyword evidence="7 11" id="KW-0496">Mitochondrion</keyword>
<organism evidence="12 13">
    <name type="scientific">Dermatophagoides pteronyssinus</name>
    <name type="common">European house dust mite</name>
    <dbReference type="NCBI Taxonomy" id="6956"/>
    <lineage>
        <taxon>Eukaryota</taxon>
        <taxon>Metazoa</taxon>
        <taxon>Ecdysozoa</taxon>
        <taxon>Arthropoda</taxon>
        <taxon>Chelicerata</taxon>
        <taxon>Arachnida</taxon>
        <taxon>Acari</taxon>
        <taxon>Acariformes</taxon>
        <taxon>Sarcoptiformes</taxon>
        <taxon>Astigmata</taxon>
        <taxon>Psoroptidia</taxon>
        <taxon>Analgoidea</taxon>
        <taxon>Pyroglyphidae</taxon>
        <taxon>Dermatophagoidinae</taxon>
        <taxon>Dermatophagoides</taxon>
    </lineage>
</organism>
<dbReference type="GO" id="GO:0005743">
    <property type="term" value="C:mitochondrial inner membrane"/>
    <property type="evidence" value="ECO:0007669"/>
    <property type="project" value="UniProtKB-SubCell"/>
</dbReference>
<keyword evidence="9 11" id="KW-0456">Lyase</keyword>
<comment type="function">
    <text evidence="11">Lyase that catalyzes the covalent linking of the heme group to the cytochrome C apoprotein to produce the mature functional cytochrome.</text>
</comment>
<keyword evidence="3 11" id="KW-0349">Heme</keyword>
<evidence type="ECO:0000256" key="8">
    <source>
        <dbReference type="ARBA" id="ARBA00023136"/>
    </source>
</evidence>
<evidence type="ECO:0000256" key="4">
    <source>
        <dbReference type="ARBA" id="ARBA00022723"/>
    </source>
</evidence>
<dbReference type="PROSITE" id="PS00822">
    <property type="entry name" value="CYTO_HEME_LYASE_2"/>
    <property type="match status" value="1"/>
</dbReference>
<dbReference type="FunCoup" id="A0A6P6Y3N9">
    <property type="interactions" value="847"/>
</dbReference>